<accession>A0A815IQA4</accession>
<evidence type="ECO:0000313" key="8">
    <source>
        <dbReference type="EMBL" id="CAF4161748.1"/>
    </source>
</evidence>
<dbReference type="InterPro" id="IPR033467">
    <property type="entry name" value="Tesmin/TSO1-like_CXC"/>
</dbReference>
<dbReference type="EMBL" id="CAJNOU010003066">
    <property type="protein sequence ID" value="CAF1368628.1"/>
    <property type="molecule type" value="Genomic_DNA"/>
</dbReference>
<evidence type="ECO:0000313" key="7">
    <source>
        <dbReference type="EMBL" id="CAF1368628.1"/>
    </source>
</evidence>
<dbReference type="EMBL" id="CAJOAX010016131">
    <property type="protein sequence ID" value="CAF4161748.1"/>
    <property type="molecule type" value="Genomic_DNA"/>
</dbReference>
<dbReference type="OrthoDB" id="10012048at2759"/>
<dbReference type="GO" id="GO:0005634">
    <property type="term" value="C:nucleus"/>
    <property type="evidence" value="ECO:0007669"/>
    <property type="project" value="UniProtKB-SubCell"/>
</dbReference>
<feature type="domain" description="CRC" evidence="5">
    <location>
        <begin position="1"/>
        <end position="70"/>
    </location>
</feature>
<reference evidence="7" key="1">
    <citation type="submission" date="2021-02" db="EMBL/GenBank/DDBJ databases">
        <authorList>
            <person name="Nowell W R."/>
        </authorList>
    </citation>
    <scope>NUCLEOTIDE SEQUENCE</scope>
</reference>
<evidence type="ECO:0000313" key="6">
    <source>
        <dbReference type="EMBL" id="CAF1306344.1"/>
    </source>
</evidence>
<sequence length="222" mass="26226">MWYDEHSDDDEQQNIGPMNGKITEKNPNYEKKDKCKCTKGCSKRSCSCFKYGSGCNSSCGCGSSCQNMFNYLEYFFGENQKCTANPCFSKWLVKNVKNSDEFQMIDRNKLRRRIMKCPSYSNVLDDEDFEEWTEKWNTIDKNEKLSHTQELFRMLLSNDTTMYYYSFCENDVFEEDCNWHCIICQKCMDWREWHCDKCNKCTYGVSLPCERCGGKSEVSGFF</sequence>
<dbReference type="AlphaFoldDB" id="A0A815IQA4"/>
<dbReference type="EMBL" id="CAJNOO010002915">
    <property type="protein sequence ID" value="CAF1306344.1"/>
    <property type="molecule type" value="Genomic_DNA"/>
</dbReference>
<dbReference type="Proteomes" id="UP000663823">
    <property type="component" value="Unassembled WGS sequence"/>
</dbReference>
<evidence type="ECO:0000313" key="9">
    <source>
        <dbReference type="Proteomes" id="UP000663889"/>
    </source>
</evidence>
<feature type="compositionally biased region" description="Acidic residues" evidence="4">
    <location>
        <begin position="1"/>
        <end position="12"/>
    </location>
</feature>
<protein>
    <recommendedName>
        <fullName evidence="5">CRC domain-containing protein</fullName>
    </recommendedName>
</protein>
<evidence type="ECO:0000256" key="3">
    <source>
        <dbReference type="ARBA" id="ARBA00023242"/>
    </source>
</evidence>
<gene>
    <name evidence="8" type="ORF">OTI717_LOCUS36747</name>
    <name evidence="6" type="ORF">RFH988_LOCUS30001</name>
    <name evidence="7" type="ORF">SEV965_LOCUS29770</name>
</gene>
<dbReference type="Proteomes" id="UP000663889">
    <property type="component" value="Unassembled WGS sequence"/>
</dbReference>
<dbReference type="PROSITE" id="PS51634">
    <property type="entry name" value="CRC"/>
    <property type="match status" value="1"/>
</dbReference>
<organism evidence="7 9">
    <name type="scientific">Rotaria sordida</name>
    <dbReference type="NCBI Taxonomy" id="392033"/>
    <lineage>
        <taxon>Eukaryota</taxon>
        <taxon>Metazoa</taxon>
        <taxon>Spiralia</taxon>
        <taxon>Gnathifera</taxon>
        <taxon>Rotifera</taxon>
        <taxon>Eurotatoria</taxon>
        <taxon>Bdelloidea</taxon>
        <taxon>Philodinida</taxon>
        <taxon>Philodinidae</taxon>
        <taxon>Rotaria</taxon>
    </lineage>
</organism>
<comment type="caution">
    <text evidence="7">The sequence shown here is derived from an EMBL/GenBank/DDBJ whole genome shotgun (WGS) entry which is preliminary data.</text>
</comment>
<feature type="region of interest" description="Disordered" evidence="4">
    <location>
        <begin position="1"/>
        <end position="25"/>
    </location>
</feature>
<dbReference type="SMART" id="SM01114">
    <property type="entry name" value="CXC"/>
    <property type="match status" value="1"/>
</dbReference>
<comment type="subcellular location">
    <subcellularLocation>
        <location evidence="1">Nucleus</location>
    </subcellularLocation>
</comment>
<evidence type="ECO:0000256" key="2">
    <source>
        <dbReference type="ARBA" id="ARBA00007267"/>
    </source>
</evidence>
<evidence type="ECO:0000259" key="5">
    <source>
        <dbReference type="PROSITE" id="PS51634"/>
    </source>
</evidence>
<dbReference type="InterPro" id="IPR005172">
    <property type="entry name" value="CRC"/>
</dbReference>
<dbReference type="Proteomes" id="UP000663882">
    <property type="component" value="Unassembled WGS sequence"/>
</dbReference>
<keyword evidence="3" id="KW-0539">Nucleus</keyword>
<name>A0A815IQA4_9BILA</name>
<comment type="similarity">
    <text evidence="2">Belongs to the lin-54 family.</text>
</comment>
<evidence type="ECO:0000256" key="1">
    <source>
        <dbReference type="ARBA" id="ARBA00004123"/>
    </source>
</evidence>
<evidence type="ECO:0000256" key="4">
    <source>
        <dbReference type="SAM" id="MobiDB-lite"/>
    </source>
</evidence>
<proteinExistence type="inferred from homology"/>